<dbReference type="Proteomes" id="UP000607559">
    <property type="component" value="Unassembled WGS sequence"/>
</dbReference>
<keyword evidence="3" id="KW-1185">Reference proteome</keyword>
<protein>
    <recommendedName>
        <fullName evidence="1">PIN domain-containing protein</fullName>
    </recommendedName>
</protein>
<dbReference type="Pfam" id="PF13470">
    <property type="entry name" value="PIN_3"/>
    <property type="match status" value="1"/>
</dbReference>
<dbReference type="EMBL" id="BMJC01000001">
    <property type="protein sequence ID" value="GGA82104.1"/>
    <property type="molecule type" value="Genomic_DNA"/>
</dbReference>
<feature type="domain" description="PIN" evidence="1">
    <location>
        <begin position="5"/>
        <end position="112"/>
    </location>
</feature>
<evidence type="ECO:0000259" key="1">
    <source>
        <dbReference type="Pfam" id="PF13470"/>
    </source>
</evidence>
<dbReference type="AlphaFoldDB" id="A0A8J2XQA6"/>
<name>A0A8J2XQA6_9BACT</name>
<reference evidence="2" key="1">
    <citation type="journal article" date="2014" name="Int. J. Syst. Evol. Microbiol.">
        <title>Complete genome sequence of Corynebacterium casei LMG S-19264T (=DSM 44701T), isolated from a smear-ripened cheese.</title>
        <authorList>
            <consortium name="US DOE Joint Genome Institute (JGI-PGF)"/>
            <person name="Walter F."/>
            <person name="Albersmeier A."/>
            <person name="Kalinowski J."/>
            <person name="Ruckert C."/>
        </authorList>
    </citation>
    <scope>NUCLEOTIDE SEQUENCE</scope>
    <source>
        <strain evidence="2">CGMCC 1.15448</strain>
    </source>
</reference>
<evidence type="ECO:0000313" key="2">
    <source>
        <dbReference type="EMBL" id="GGA82104.1"/>
    </source>
</evidence>
<dbReference type="InterPro" id="IPR029060">
    <property type="entry name" value="PIN-like_dom_sf"/>
</dbReference>
<accession>A0A8J2XQA6</accession>
<dbReference type="InterPro" id="IPR002850">
    <property type="entry name" value="PIN_toxin-like"/>
</dbReference>
<gene>
    <name evidence="2" type="ORF">GCM10011511_01340</name>
</gene>
<organism evidence="2 3">
    <name type="scientific">Puia dinghuensis</name>
    <dbReference type="NCBI Taxonomy" id="1792502"/>
    <lineage>
        <taxon>Bacteria</taxon>
        <taxon>Pseudomonadati</taxon>
        <taxon>Bacteroidota</taxon>
        <taxon>Chitinophagia</taxon>
        <taxon>Chitinophagales</taxon>
        <taxon>Chitinophagaceae</taxon>
        <taxon>Puia</taxon>
    </lineage>
</organism>
<dbReference type="SUPFAM" id="SSF88723">
    <property type="entry name" value="PIN domain-like"/>
    <property type="match status" value="1"/>
</dbReference>
<comment type="caution">
    <text evidence="2">The sequence shown here is derived from an EMBL/GenBank/DDBJ whole genome shotgun (WGS) entry which is preliminary data.</text>
</comment>
<dbReference type="InterPro" id="IPR002716">
    <property type="entry name" value="PIN_dom"/>
</dbReference>
<sequence>MRVNRFVLDANIWVSYLITETEQKLVDIIVDNDLTIFRCDELLVEIARVLNYPRLKKYEVDIPYALKVVRKATAPYELTYPIKRYIPTDKDDDYLIALALQTSAGFITSGDKNILSEKATLEKKFKKLKILTKAEFEAMFTK</sequence>
<dbReference type="NCBIfam" id="TIGR00305">
    <property type="entry name" value="putative toxin-antitoxin system toxin component, PIN family"/>
    <property type="match status" value="1"/>
</dbReference>
<dbReference type="PANTHER" id="PTHR34610:SF3">
    <property type="entry name" value="SSL7007 PROTEIN"/>
    <property type="match status" value="1"/>
</dbReference>
<proteinExistence type="predicted"/>
<dbReference type="PANTHER" id="PTHR34610">
    <property type="entry name" value="SSL7007 PROTEIN"/>
    <property type="match status" value="1"/>
</dbReference>
<evidence type="ECO:0000313" key="3">
    <source>
        <dbReference type="Proteomes" id="UP000607559"/>
    </source>
</evidence>
<reference evidence="2" key="2">
    <citation type="submission" date="2020-09" db="EMBL/GenBank/DDBJ databases">
        <authorList>
            <person name="Sun Q."/>
            <person name="Zhou Y."/>
        </authorList>
    </citation>
    <scope>NUCLEOTIDE SEQUENCE</scope>
    <source>
        <strain evidence="2">CGMCC 1.15448</strain>
    </source>
</reference>